<keyword evidence="3" id="KW-1185">Reference proteome</keyword>
<dbReference type="Proteomes" id="UP000218334">
    <property type="component" value="Unassembled WGS sequence"/>
</dbReference>
<feature type="transmembrane region" description="Helical" evidence="1">
    <location>
        <begin position="49"/>
        <end position="69"/>
    </location>
</feature>
<protein>
    <submittedName>
        <fullName evidence="2">Uncharacterized protein</fullName>
    </submittedName>
</protein>
<name>A0A2H3B314_9AGAR</name>
<reference evidence="3" key="1">
    <citation type="journal article" date="2017" name="Nat. Ecol. Evol.">
        <title>Genome expansion and lineage-specific genetic innovations in the forest pathogenic fungi Armillaria.</title>
        <authorList>
            <person name="Sipos G."/>
            <person name="Prasanna A.N."/>
            <person name="Walter M.C."/>
            <person name="O'Connor E."/>
            <person name="Balint B."/>
            <person name="Krizsan K."/>
            <person name="Kiss B."/>
            <person name="Hess J."/>
            <person name="Varga T."/>
            <person name="Slot J."/>
            <person name="Riley R."/>
            <person name="Boka B."/>
            <person name="Rigling D."/>
            <person name="Barry K."/>
            <person name="Lee J."/>
            <person name="Mihaltcheva S."/>
            <person name="LaButti K."/>
            <person name="Lipzen A."/>
            <person name="Waldron R."/>
            <person name="Moloney N.M."/>
            <person name="Sperisen C."/>
            <person name="Kredics L."/>
            <person name="Vagvoelgyi C."/>
            <person name="Patrignani A."/>
            <person name="Fitzpatrick D."/>
            <person name="Nagy I."/>
            <person name="Doyle S."/>
            <person name="Anderson J.B."/>
            <person name="Grigoriev I.V."/>
            <person name="Gueldener U."/>
            <person name="Muensterkoetter M."/>
            <person name="Nagy L.G."/>
        </authorList>
    </citation>
    <scope>NUCLEOTIDE SEQUENCE [LARGE SCALE GENOMIC DNA]</scope>
    <source>
        <strain evidence="3">28-4</strain>
    </source>
</reference>
<keyword evidence="1" id="KW-0472">Membrane</keyword>
<evidence type="ECO:0000256" key="1">
    <source>
        <dbReference type="SAM" id="Phobius"/>
    </source>
</evidence>
<proteinExistence type="predicted"/>
<dbReference type="AlphaFoldDB" id="A0A2H3B314"/>
<dbReference type="EMBL" id="KZ293446">
    <property type="protein sequence ID" value="PBK65261.1"/>
    <property type="molecule type" value="Genomic_DNA"/>
</dbReference>
<organism evidence="2 3">
    <name type="scientific">Armillaria solidipes</name>
    <dbReference type="NCBI Taxonomy" id="1076256"/>
    <lineage>
        <taxon>Eukaryota</taxon>
        <taxon>Fungi</taxon>
        <taxon>Dikarya</taxon>
        <taxon>Basidiomycota</taxon>
        <taxon>Agaricomycotina</taxon>
        <taxon>Agaricomycetes</taxon>
        <taxon>Agaricomycetidae</taxon>
        <taxon>Agaricales</taxon>
        <taxon>Marasmiineae</taxon>
        <taxon>Physalacriaceae</taxon>
        <taxon>Armillaria</taxon>
    </lineage>
</organism>
<gene>
    <name evidence="2" type="ORF">ARMSODRAFT_1006659</name>
</gene>
<evidence type="ECO:0000313" key="2">
    <source>
        <dbReference type="EMBL" id="PBK65261.1"/>
    </source>
</evidence>
<accession>A0A2H3B314</accession>
<evidence type="ECO:0000313" key="3">
    <source>
        <dbReference type="Proteomes" id="UP000218334"/>
    </source>
</evidence>
<keyword evidence="1" id="KW-0812">Transmembrane</keyword>
<keyword evidence="1" id="KW-1133">Transmembrane helix</keyword>
<sequence length="145" mass="16181">MPLVLYMLPLHRPLNVKDIRAAVISSASVKTDLRPGLGSKRTGTKKCPFAIQCGALYCILFVAFLGSICGPRLFQRKARINEESADRLTQATMKMKYTSLRVRYPTWAMINMKVSGSLGSDKRIPLSKIGPNDFEHYFADKKNAA</sequence>